<dbReference type="EMBL" id="JBAWKY010000003">
    <property type="protein sequence ID" value="MEI4463051.1"/>
    <property type="molecule type" value="Genomic_DNA"/>
</dbReference>
<keyword evidence="1" id="KW-1133">Transmembrane helix</keyword>
<dbReference type="Proteomes" id="UP001387110">
    <property type="component" value="Unassembled WGS sequence"/>
</dbReference>
<gene>
    <name evidence="2" type="ORF">SZL87_11485</name>
</gene>
<feature type="transmembrane region" description="Helical" evidence="1">
    <location>
        <begin position="98"/>
        <end position="116"/>
    </location>
</feature>
<evidence type="ECO:0000313" key="2">
    <source>
        <dbReference type="EMBL" id="MEI4463051.1"/>
    </source>
</evidence>
<keyword evidence="3" id="KW-1185">Reference proteome</keyword>
<sequence>MRQRNIPYRLLFLLILMSMIGINGWSAILHPDGTINGWQSIASVIWFGYLVGSLFYIKEEKMYRLIARYLWFGLISTLYIYGVWLLEGMFSETLWFDLLASLEFLLYFIFVIPLFGLNAWTNVLFGEFSLYMSVLYGIALILLQVKMWSDTSRHLHY</sequence>
<feature type="transmembrane region" description="Helical" evidence="1">
    <location>
        <begin position="69"/>
        <end position="86"/>
    </location>
</feature>
<name>A0ABU8EJE0_9BACL</name>
<comment type="caution">
    <text evidence="2">The sequence shown here is derived from an EMBL/GenBank/DDBJ whole genome shotgun (WGS) entry which is preliminary data.</text>
</comment>
<evidence type="ECO:0000313" key="3">
    <source>
        <dbReference type="Proteomes" id="UP001387110"/>
    </source>
</evidence>
<accession>A0ABU8EJE0</accession>
<evidence type="ECO:0000256" key="1">
    <source>
        <dbReference type="SAM" id="Phobius"/>
    </source>
</evidence>
<feature type="transmembrane region" description="Helical" evidence="1">
    <location>
        <begin position="128"/>
        <end position="148"/>
    </location>
</feature>
<proteinExistence type="predicted"/>
<organism evidence="2 3">
    <name type="scientific">Exiguobacterium indicum</name>
    <dbReference type="NCBI Taxonomy" id="296995"/>
    <lineage>
        <taxon>Bacteria</taxon>
        <taxon>Bacillati</taxon>
        <taxon>Bacillota</taxon>
        <taxon>Bacilli</taxon>
        <taxon>Bacillales</taxon>
        <taxon>Bacillales Family XII. Incertae Sedis</taxon>
        <taxon>Exiguobacterium</taxon>
    </lineage>
</organism>
<dbReference type="RefSeq" id="WP_023466917.1">
    <property type="nucleotide sequence ID" value="NZ_JBAWKY010000003.1"/>
</dbReference>
<keyword evidence="1" id="KW-0812">Transmembrane</keyword>
<feature type="transmembrane region" description="Helical" evidence="1">
    <location>
        <begin position="7"/>
        <end position="28"/>
    </location>
</feature>
<reference evidence="2 3" key="1">
    <citation type="submission" date="2023-12" db="EMBL/GenBank/DDBJ databases">
        <authorList>
            <person name="Easwaran N."/>
            <person name="Lazarus H.P.S."/>
        </authorList>
    </citation>
    <scope>NUCLEOTIDE SEQUENCE [LARGE SCALE GENOMIC DNA]</scope>
    <source>
        <strain evidence="2 3">VIT-2023</strain>
    </source>
</reference>
<protein>
    <submittedName>
        <fullName evidence="2">Uncharacterized protein</fullName>
    </submittedName>
</protein>
<feature type="transmembrane region" description="Helical" evidence="1">
    <location>
        <begin position="40"/>
        <end position="57"/>
    </location>
</feature>
<keyword evidence="1" id="KW-0472">Membrane</keyword>